<proteinExistence type="predicted"/>
<evidence type="ECO:0000256" key="1">
    <source>
        <dbReference type="SAM" id="MobiDB-lite"/>
    </source>
</evidence>
<feature type="compositionally biased region" description="Polar residues" evidence="1">
    <location>
        <begin position="23"/>
        <end position="37"/>
    </location>
</feature>
<evidence type="ECO:0000313" key="3">
    <source>
        <dbReference type="Proteomes" id="UP000288805"/>
    </source>
</evidence>
<reference evidence="2 3" key="1">
    <citation type="journal article" date="2018" name="PLoS Genet.">
        <title>Population sequencing reveals clonal diversity and ancestral inbreeding in the grapevine cultivar Chardonnay.</title>
        <authorList>
            <person name="Roach M.J."/>
            <person name="Johnson D.L."/>
            <person name="Bohlmann J."/>
            <person name="van Vuuren H.J."/>
            <person name="Jones S.J."/>
            <person name="Pretorius I.S."/>
            <person name="Schmidt S.A."/>
            <person name="Borneman A.R."/>
        </authorList>
    </citation>
    <scope>NUCLEOTIDE SEQUENCE [LARGE SCALE GENOMIC DNA]</scope>
    <source>
        <strain evidence="3">cv. Chardonnay</strain>
        <tissue evidence="2">Leaf</tissue>
    </source>
</reference>
<dbReference type="EMBL" id="QGNW01000828">
    <property type="protein sequence ID" value="RVW61566.1"/>
    <property type="molecule type" value="Genomic_DNA"/>
</dbReference>
<sequence>MRLWRKCWQISRVYGQPKGHRSQPGSSQGSHGNTSSQEQERVTTPHRQARCVRTIHSPASLMSCDPSSWQYEKLERTDGRTVAKTL</sequence>
<protein>
    <submittedName>
        <fullName evidence="2">Uncharacterized protein</fullName>
    </submittedName>
</protein>
<gene>
    <name evidence="2" type="ORF">CK203_065310</name>
</gene>
<dbReference type="Proteomes" id="UP000288805">
    <property type="component" value="Unassembled WGS sequence"/>
</dbReference>
<organism evidence="2 3">
    <name type="scientific">Vitis vinifera</name>
    <name type="common">Grape</name>
    <dbReference type="NCBI Taxonomy" id="29760"/>
    <lineage>
        <taxon>Eukaryota</taxon>
        <taxon>Viridiplantae</taxon>
        <taxon>Streptophyta</taxon>
        <taxon>Embryophyta</taxon>
        <taxon>Tracheophyta</taxon>
        <taxon>Spermatophyta</taxon>
        <taxon>Magnoliopsida</taxon>
        <taxon>eudicotyledons</taxon>
        <taxon>Gunneridae</taxon>
        <taxon>Pentapetalae</taxon>
        <taxon>rosids</taxon>
        <taxon>Vitales</taxon>
        <taxon>Vitaceae</taxon>
        <taxon>Viteae</taxon>
        <taxon>Vitis</taxon>
    </lineage>
</organism>
<dbReference type="AlphaFoldDB" id="A0A438FNN1"/>
<feature type="region of interest" description="Disordered" evidence="1">
    <location>
        <begin position="15"/>
        <end position="48"/>
    </location>
</feature>
<accession>A0A438FNN1</accession>
<name>A0A438FNN1_VITVI</name>
<comment type="caution">
    <text evidence="2">The sequence shown here is derived from an EMBL/GenBank/DDBJ whole genome shotgun (WGS) entry which is preliminary data.</text>
</comment>
<evidence type="ECO:0000313" key="2">
    <source>
        <dbReference type="EMBL" id="RVW61566.1"/>
    </source>
</evidence>